<reference evidence="2" key="1">
    <citation type="submission" date="2021-02" db="EMBL/GenBank/DDBJ databases">
        <authorList>
            <person name="Nowell W R."/>
        </authorList>
    </citation>
    <scope>NUCLEOTIDE SEQUENCE</scope>
</reference>
<evidence type="ECO:0000313" key="3">
    <source>
        <dbReference type="Proteomes" id="UP000663823"/>
    </source>
</evidence>
<organism evidence="2 3">
    <name type="scientific">Rotaria sordida</name>
    <dbReference type="NCBI Taxonomy" id="392033"/>
    <lineage>
        <taxon>Eukaryota</taxon>
        <taxon>Metazoa</taxon>
        <taxon>Spiralia</taxon>
        <taxon>Gnathifera</taxon>
        <taxon>Rotifera</taxon>
        <taxon>Eurotatoria</taxon>
        <taxon>Bdelloidea</taxon>
        <taxon>Philodinida</taxon>
        <taxon>Philodinidae</taxon>
        <taxon>Rotaria</taxon>
    </lineage>
</organism>
<proteinExistence type="predicted"/>
<dbReference type="Proteomes" id="UP000663823">
    <property type="component" value="Unassembled WGS sequence"/>
</dbReference>
<accession>A0A819J5P6</accession>
<name>A0A819J5P6_9BILA</name>
<evidence type="ECO:0000313" key="2">
    <source>
        <dbReference type="EMBL" id="CAF3922307.1"/>
    </source>
</evidence>
<dbReference type="AlphaFoldDB" id="A0A819J5P6"/>
<sequence length="268" mass="30062">MHSMGHLFLIITNKNYTIVLLDVENIDGRTDESIYNRTNASGKEDEVGEETSRKNVSTSGHKRRSINRKGGSKNCKVFEYYGDDYELSEVQPTKTIPIPKSIMVKCVERESKKKKSVHVDGSEQKEKSCIEIMEDKHSEKFTTADDNETMEINDEKLNHNGIIAIDKQVKKQLNINDSEKDNNNLQGCVKRNTVLTDSSVSGEESIANNSISPQNNHLKRAAIDENDFSSNDGIVSRAIEEQVRNVVEHSCSPIAGKTDSSITIETRN</sequence>
<evidence type="ECO:0000256" key="1">
    <source>
        <dbReference type="SAM" id="MobiDB-lite"/>
    </source>
</evidence>
<dbReference type="EMBL" id="CAJOAX010004812">
    <property type="protein sequence ID" value="CAF3922307.1"/>
    <property type="molecule type" value="Genomic_DNA"/>
</dbReference>
<feature type="compositionally biased region" description="Basic and acidic residues" evidence="1">
    <location>
        <begin position="42"/>
        <end position="53"/>
    </location>
</feature>
<gene>
    <name evidence="2" type="ORF">OTI717_LOCUS24889</name>
</gene>
<protein>
    <submittedName>
        <fullName evidence="2">Uncharacterized protein</fullName>
    </submittedName>
</protein>
<feature type="region of interest" description="Disordered" evidence="1">
    <location>
        <begin position="37"/>
        <end position="68"/>
    </location>
</feature>
<comment type="caution">
    <text evidence="2">The sequence shown here is derived from an EMBL/GenBank/DDBJ whole genome shotgun (WGS) entry which is preliminary data.</text>
</comment>